<dbReference type="InterPro" id="IPR004398">
    <property type="entry name" value="RNA_MeTrfase_RsmD"/>
</dbReference>
<accession>A0A3G9J8P1</accession>
<evidence type="ECO:0000256" key="2">
    <source>
        <dbReference type="ARBA" id="ARBA00022679"/>
    </source>
</evidence>
<reference evidence="3 4" key="1">
    <citation type="submission" date="2018-11" db="EMBL/GenBank/DDBJ databases">
        <title>Novel Erysipelotrichaceae bacterium isolated from small intestine of a swine.</title>
        <authorList>
            <person name="Kim J.S."/>
            <person name="Choe H."/>
            <person name="Lee Y.R."/>
            <person name="Kim K.M."/>
            <person name="Park D.S."/>
        </authorList>
    </citation>
    <scope>NUCLEOTIDE SEQUENCE [LARGE SCALE GENOMIC DNA]</scope>
    <source>
        <strain evidence="3 4">SG0102</strain>
    </source>
</reference>
<keyword evidence="4" id="KW-1185">Reference proteome</keyword>
<gene>
    <name evidence="3" type="ORF">SG0102_18360</name>
</gene>
<dbReference type="AlphaFoldDB" id="A0A3G9J8P1"/>
<dbReference type="FunCoup" id="A0A3G9J8P1">
    <property type="interactions" value="455"/>
</dbReference>
<dbReference type="KEGG" id="ebm:SG0102_18360"/>
<dbReference type="InterPro" id="IPR002052">
    <property type="entry name" value="DNA_methylase_N6_adenine_CS"/>
</dbReference>
<dbReference type="NCBIfam" id="TIGR00095">
    <property type="entry name" value="16S rRNA (guanine(966)-N(2))-methyltransferase RsmD"/>
    <property type="match status" value="1"/>
</dbReference>
<sequence length="186" mass="20903">MRVIAGQYKSRPLKTVKSQSTRPTTDKNKENLFNMIGPYFDGGVVLDLFAGSGALGIEAISRGMDELYAVDKAYKAFAVVKENIASLGIENAHVLKMDYRKALEKFKEERQIFDLVLLDPPYGLKINQDIIETLAKQGNLAANATIVVEDLKEERLNFALPFECIKERDFGITVMQIVKYRGEEHA</sequence>
<dbReference type="SUPFAM" id="SSF53335">
    <property type="entry name" value="S-adenosyl-L-methionine-dependent methyltransferases"/>
    <property type="match status" value="1"/>
</dbReference>
<dbReference type="GO" id="GO:0031167">
    <property type="term" value="P:rRNA methylation"/>
    <property type="evidence" value="ECO:0007669"/>
    <property type="project" value="InterPro"/>
</dbReference>
<dbReference type="CDD" id="cd02440">
    <property type="entry name" value="AdoMet_MTases"/>
    <property type="match status" value="1"/>
</dbReference>
<dbReference type="Pfam" id="PF03602">
    <property type="entry name" value="Cons_hypoth95"/>
    <property type="match status" value="1"/>
</dbReference>
<organism evidence="3 4">
    <name type="scientific">Intestinibaculum porci</name>
    <dbReference type="NCBI Taxonomy" id="2487118"/>
    <lineage>
        <taxon>Bacteria</taxon>
        <taxon>Bacillati</taxon>
        <taxon>Bacillota</taxon>
        <taxon>Erysipelotrichia</taxon>
        <taxon>Erysipelotrichales</taxon>
        <taxon>Erysipelotrichaceae</taxon>
        <taxon>Intestinibaculum</taxon>
    </lineage>
</organism>
<dbReference type="PANTHER" id="PTHR43542:SF1">
    <property type="entry name" value="METHYLTRANSFERASE"/>
    <property type="match status" value="1"/>
</dbReference>
<dbReference type="Proteomes" id="UP000268059">
    <property type="component" value="Chromosome"/>
</dbReference>
<evidence type="ECO:0000313" key="3">
    <source>
        <dbReference type="EMBL" id="BBH26902.1"/>
    </source>
</evidence>
<dbReference type="OrthoDB" id="9803017at2"/>
<dbReference type="PROSITE" id="PS00092">
    <property type="entry name" value="N6_MTASE"/>
    <property type="match status" value="1"/>
</dbReference>
<dbReference type="RefSeq" id="WP_125119693.1">
    <property type="nucleotide sequence ID" value="NZ_AP019309.1"/>
</dbReference>
<keyword evidence="1 3" id="KW-0489">Methyltransferase</keyword>
<evidence type="ECO:0000256" key="1">
    <source>
        <dbReference type="ARBA" id="ARBA00022603"/>
    </source>
</evidence>
<dbReference type="PIRSF" id="PIRSF004553">
    <property type="entry name" value="CHP00095"/>
    <property type="match status" value="1"/>
</dbReference>
<name>A0A3G9J8P1_9FIRM</name>
<dbReference type="GO" id="GO:0008168">
    <property type="term" value="F:methyltransferase activity"/>
    <property type="evidence" value="ECO:0007669"/>
    <property type="project" value="UniProtKB-KW"/>
</dbReference>
<dbReference type="EMBL" id="AP019309">
    <property type="protein sequence ID" value="BBH26902.1"/>
    <property type="molecule type" value="Genomic_DNA"/>
</dbReference>
<dbReference type="PANTHER" id="PTHR43542">
    <property type="entry name" value="METHYLTRANSFERASE"/>
    <property type="match status" value="1"/>
</dbReference>
<proteinExistence type="predicted"/>
<dbReference type="InterPro" id="IPR029063">
    <property type="entry name" value="SAM-dependent_MTases_sf"/>
</dbReference>
<protein>
    <submittedName>
        <fullName evidence="3">Methylase</fullName>
    </submittedName>
</protein>
<dbReference type="Gene3D" id="3.40.50.150">
    <property type="entry name" value="Vaccinia Virus protein VP39"/>
    <property type="match status" value="1"/>
</dbReference>
<dbReference type="InParanoid" id="A0A3G9J8P1"/>
<keyword evidence="2" id="KW-0808">Transferase</keyword>
<evidence type="ECO:0000313" key="4">
    <source>
        <dbReference type="Proteomes" id="UP000268059"/>
    </source>
</evidence>
<dbReference type="GO" id="GO:0003676">
    <property type="term" value="F:nucleic acid binding"/>
    <property type="evidence" value="ECO:0007669"/>
    <property type="project" value="InterPro"/>
</dbReference>